<dbReference type="AlphaFoldDB" id="A0A1Y0IKX7"/>
<evidence type="ECO:0000256" key="4">
    <source>
        <dbReference type="ARBA" id="ARBA00022741"/>
    </source>
</evidence>
<evidence type="ECO:0000256" key="5">
    <source>
        <dbReference type="ARBA" id="ARBA00022842"/>
    </source>
</evidence>
<comment type="catalytic activity">
    <reaction evidence="8">
        <text>Mo-molybdopterin + GTP + H(+) = Mo-molybdopterin guanine dinucleotide + diphosphate</text>
        <dbReference type="Rhea" id="RHEA:34243"/>
        <dbReference type="ChEBI" id="CHEBI:15378"/>
        <dbReference type="ChEBI" id="CHEBI:33019"/>
        <dbReference type="ChEBI" id="CHEBI:37565"/>
        <dbReference type="ChEBI" id="CHEBI:71302"/>
        <dbReference type="ChEBI" id="CHEBI:71310"/>
        <dbReference type="EC" id="2.7.7.77"/>
    </reaction>
</comment>
<comment type="cofactor">
    <cofactor evidence="8">
        <name>Mg(2+)</name>
        <dbReference type="ChEBI" id="CHEBI:18420"/>
    </cofactor>
</comment>
<accession>A0A1Y0IKX7</accession>
<evidence type="ECO:0000256" key="1">
    <source>
        <dbReference type="ARBA" id="ARBA00022490"/>
    </source>
</evidence>
<feature type="binding site" evidence="8">
    <location>
        <position position="66"/>
    </location>
    <ligand>
        <name>GTP</name>
        <dbReference type="ChEBI" id="CHEBI:37565"/>
    </ligand>
</feature>
<keyword evidence="3 8" id="KW-0479">Metal-binding</keyword>
<dbReference type="GO" id="GO:0005737">
    <property type="term" value="C:cytoplasm"/>
    <property type="evidence" value="ECO:0007669"/>
    <property type="project" value="UniProtKB-SubCell"/>
</dbReference>
<keyword evidence="11" id="KW-1185">Reference proteome</keyword>
<keyword evidence="7 8" id="KW-0501">Molybdenum cofactor biosynthesis</keyword>
<dbReference type="InterPro" id="IPR013482">
    <property type="entry name" value="Molybde_CF_guanTrfase"/>
</dbReference>
<feature type="binding site" evidence="8">
    <location>
        <begin position="6"/>
        <end position="8"/>
    </location>
    <ligand>
        <name>GTP</name>
        <dbReference type="ChEBI" id="CHEBI:37565"/>
    </ligand>
</feature>
<dbReference type="CDD" id="cd02503">
    <property type="entry name" value="MobA"/>
    <property type="match status" value="1"/>
</dbReference>
<comment type="caution">
    <text evidence="8">Lacks conserved residue(s) required for the propagation of feature annotation.</text>
</comment>
<evidence type="ECO:0000259" key="9">
    <source>
        <dbReference type="Pfam" id="PF12804"/>
    </source>
</evidence>
<comment type="domain">
    <text evidence="8">The N-terminal domain determines nucleotide recognition and specific binding, while the C-terminal domain determines the specific binding to the target protein.</text>
</comment>
<dbReference type="PANTHER" id="PTHR19136">
    <property type="entry name" value="MOLYBDENUM COFACTOR GUANYLYLTRANSFERASE"/>
    <property type="match status" value="1"/>
</dbReference>
<dbReference type="Pfam" id="PF12804">
    <property type="entry name" value="NTP_transf_3"/>
    <property type="match status" value="1"/>
</dbReference>
<evidence type="ECO:0000256" key="6">
    <source>
        <dbReference type="ARBA" id="ARBA00023134"/>
    </source>
</evidence>
<feature type="domain" description="MobA-like NTP transferase" evidence="9">
    <location>
        <begin position="3"/>
        <end position="161"/>
    </location>
</feature>
<evidence type="ECO:0000256" key="8">
    <source>
        <dbReference type="HAMAP-Rule" id="MF_00316"/>
    </source>
</evidence>
<reference evidence="11" key="1">
    <citation type="submission" date="2017-05" db="EMBL/GenBank/DDBJ databases">
        <authorList>
            <person name="Sung H."/>
        </authorList>
    </citation>
    <scope>NUCLEOTIDE SEQUENCE [LARGE SCALE GENOMIC DNA]</scope>
    <source>
        <strain evidence="11">AR23208</strain>
    </source>
</reference>
<keyword evidence="5 8" id="KW-0460">Magnesium</keyword>
<proteinExistence type="inferred from homology"/>
<evidence type="ECO:0000256" key="2">
    <source>
        <dbReference type="ARBA" id="ARBA00022679"/>
    </source>
</evidence>
<protein>
    <recommendedName>
        <fullName evidence="8">Probable molybdenum cofactor guanylyltransferase</fullName>
        <shortName evidence="8">MoCo guanylyltransferase</shortName>
        <ecNumber evidence="8">2.7.7.77</ecNumber>
    </recommendedName>
    <alternativeName>
        <fullName evidence="8">GTP:molybdopterin guanylyltransferase</fullName>
    </alternativeName>
    <alternativeName>
        <fullName evidence="8">Mo-MPT guanylyltransferase</fullName>
    </alternativeName>
    <alternativeName>
        <fullName evidence="8">Molybdopterin guanylyltransferase</fullName>
    </alternativeName>
    <alternativeName>
        <fullName evidence="8">Molybdopterin-guanine dinucleotide synthase</fullName>
        <shortName evidence="8">MGD synthase</shortName>
    </alternativeName>
</protein>
<dbReference type="OrthoDB" id="9788394at2"/>
<keyword evidence="1 8" id="KW-0963">Cytoplasm</keyword>
<dbReference type="InterPro" id="IPR025877">
    <property type="entry name" value="MobA-like_NTP_Trfase"/>
</dbReference>
<dbReference type="HAMAP" id="MF_00316">
    <property type="entry name" value="MobA"/>
    <property type="match status" value="1"/>
</dbReference>
<evidence type="ECO:0000313" key="11">
    <source>
        <dbReference type="Proteomes" id="UP000195437"/>
    </source>
</evidence>
<dbReference type="RefSeq" id="WP_087456529.1">
    <property type="nucleotide sequence ID" value="NZ_CP021434.1"/>
</dbReference>
<feature type="binding site" evidence="8">
    <location>
        <position position="96"/>
    </location>
    <ligand>
        <name>Mg(2+)</name>
        <dbReference type="ChEBI" id="CHEBI:18420"/>
    </ligand>
</feature>
<dbReference type="EC" id="2.7.7.77" evidence="8"/>
<dbReference type="GO" id="GO:0061603">
    <property type="term" value="F:molybdenum cofactor guanylyltransferase activity"/>
    <property type="evidence" value="ECO:0007669"/>
    <property type="project" value="UniProtKB-EC"/>
</dbReference>
<evidence type="ECO:0000256" key="7">
    <source>
        <dbReference type="ARBA" id="ARBA00023150"/>
    </source>
</evidence>
<dbReference type="EMBL" id="CP021434">
    <property type="protein sequence ID" value="ARU61147.1"/>
    <property type="molecule type" value="Genomic_DNA"/>
</dbReference>
<feature type="binding site" evidence="8">
    <location>
        <position position="18"/>
    </location>
    <ligand>
        <name>GTP</name>
        <dbReference type="ChEBI" id="CHEBI:37565"/>
    </ligand>
</feature>
<organism evidence="10 11">
    <name type="scientific">Tumebacillus avium</name>
    <dbReference type="NCBI Taxonomy" id="1903704"/>
    <lineage>
        <taxon>Bacteria</taxon>
        <taxon>Bacillati</taxon>
        <taxon>Bacillota</taxon>
        <taxon>Bacilli</taxon>
        <taxon>Bacillales</taxon>
        <taxon>Alicyclobacillaceae</taxon>
        <taxon>Tumebacillus</taxon>
    </lineage>
</organism>
<dbReference type="SUPFAM" id="SSF53448">
    <property type="entry name" value="Nucleotide-diphospho-sugar transferases"/>
    <property type="match status" value="1"/>
</dbReference>
<keyword evidence="6 8" id="KW-0342">GTP-binding</keyword>
<dbReference type="GO" id="GO:0046872">
    <property type="term" value="F:metal ion binding"/>
    <property type="evidence" value="ECO:0007669"/>
    <property type="project" value="UniProtKB-KW"/>
</dbReference>
<dbReference type="Proteomes" id="UP000195437">
    <property type="component" value="Chromosome"/>
</dbReference>
<dbReference type="InterPro" id="IPR029044">
    <property type="entry name" value="Nucleotide-diphossugar_trans"/>
</dbReference>
<sequence length="201" mass="22160">MRGILLCGGASSRMGRRKEWLAFDDRPLVLHTLEKLQSVCSDVVVVAREEAELESLLQLNVRAILDEYAGQGPLAGLHAGLNGLAPAEKACLVACDLPFLRAEILKDLAQLIDEQPGTQAVVPQEGQRLFPVCALYHGQVREIAASCLQNGENAMRGFLAKLQVGYVPIERYAAYDPSPFLNMNTPQDYELARTLWKKEGR</sequence>
<dbReference type="GO" id="GO:0005525">
    <property type="term" value="F:GTP binding"/>
    <property type="evidence" value="ECO:0007669"/>
    <property type="project" value="UniProtKB-UniRule"/>
</dbReference>
<comment type="subcellular location">
    <subcellularLocation>
        <location evidence="8">Cytoplasm</location>
    </subcellularLocation>
</comment>
<gene>
    <name evidence="8" type="primary">mobA</name>
    <name evidence="10" type="ORF">CBW65_08960</name>
</gene>
<keyword evidence="2 8" id="KW-0808">Transferase</keyword>
<comment type="similarity">
    <text evidence="8">Belongs to the MobA family.</text>
</comment>
<feature type="binding site" evidence="8">
    <location>
        <position position="96"/>
    </location>
    <ligand>
        <name>GTP</name>
        <dbReference type="ChEBI" id="CHEBI:37565"/>
    </ligand>
</feature>
<evidence type="ECO:0000256" key="3">
    <source>
        <dbReference type="ARBA" id="ARBA00022723"/>
    </source>
</evidence>
<dbReference type="Gene3D" id="3.90.550.10">
    <property type="entry name" value="Spore Coat Polysaccharide Biosynthesis Protein SpsA, Chain A"/>
    <property type="match status" value="1"/>
</dbReference>
<evidence type="ECO:0000313" key="10">
    <source>
        <dbReference type="EMBL" id="ARU61147.1"/>
    </source>
</evidence>
<dbReference type="KEGG" id="tum:CBW65_08960"/>
<keyword evidence="4 8" id="KW-0547">Nucleotide-binding</keyword>
<name>A0A1Y0IKX7_9BACL</name>
<dbReference type="GO" id="GO:0006777">
    <property type="term" value="P:Mo-molybdopterin cofactor biosynthetic process"/>
    <property type="evidence" value="ECO:0007669"/>
    <property type="project" value="UniProtKB-KW"/>
</dbReference>
<dbReference type="PANTHER" id="PTHR19136:SF81">
    <property type="entry name" value="MOLYBDENUM COFACTOR GUANYLYLTRANSFERASE"/>
    <property type="match status" value="1"/>
</dbReference>
<comment type="function">
    <text evidence="8">Transfers a GMP moiety from GTP to Mo-molybdopterin (Mo-MPT) cofactor (Moco or molybdenum cofactor) to form Mo-molybdopterin guanine dinucleotide (Mo-MGD) cofactor.</text>
</comment>